<keyword evidence="2" id="KW-1185">Reference proteome</keyword>
<reference evidence="1 2" key="1">
    <citation type="submission" date="2018-10" db="EMBL/GenBank/DDBJ databases">
        <title>Genomic Encyclopedia of Archaeal and Bacterial Type Strains, Phase II (KMG-II): from individual species to whole genera.</title>
        <authorList>
            <person name="Goeker M."/>
        </authorList>
    </citation>
    <scope>NUCLEOTIDE SEQUENCE [LARGE SCALE GENOMIC DNA]</scope>
    <source>
        <strain evidence="1 2">DSM 14219</strain>
    </source>
</reference>
<evidence type="ECO:0000313" key="2">
    <source>
        <dbReference type="Proteomes" id="UP000272428"/>
    </source>
</evidence>
<evidence type="ECO:0000313" key="1">
    <source>
        <dbReference type="EMBL" id="RKT01246.1"/>
    </source>
</evidence>
<gene>
    <name evidence="1" type="ORF">BCF58_0463</name>
</gene>
<comment type="caution">
    <text evidence="1">The sequence shown here is derived from an EMBL/GenBank/DDBJ whole genome shotgun (WGS) entry which is preliminary data.</text>
</comment>
<protein>
    <submittedName>
        <fullName evidence="1">Uncharacterized protein</fullName>
    </submittedName>
</protein>
<accession>A0A495SMD0</accession>
<sequence>MQLSTINYQLSTINYQLSTMLKIEELVHAYIHAHCDFEKEIVLTNHFQADWEADILIIDSEGFSHEIEIKLSKSDFKNDFKKSYLNANTGEKFLKHDKISCGDYICNAFSFLLPMGMIEHSLIPEHCGIIEFYHDVDNWKTEFYGVRSPQKVHQDPYWNLVDKDLFIRKMALNLIQRKMEIKGKHEELIFKNPFDIKKLK</sequence>
<dbReference type="Proteomes" id="UP000272428">
    <property type="component" value="Unassembled WGS sequence"/>
</dbReference>
<name>A0A495SMD0_9FLAO</name>
<dbReference type="EMBL" id="RBXB01000001">
    <property type="protein sequence ID" value="RKT01246.1"/>
    <property type="molecule type" value="Genomic_DNA"/>
</dbReference>
<dbReference type="AlphaFoldDB" id="A0A495SMD0"/>
<organism evidence="1 2">
    <name type="scientific">Chryseobacterium defluvii</name>
    <dbReference type="NCBI Taxonomy" id="160396"/>
    <lineage>
        <taxon>Bacteria</taxon>
        <taxon>Pseudomonadati</taxon>
        <taxon>Bacteroidota</taxon>
        <taxon>Flavobacteriia</taxon>
        <taxon>Flavobacteriales</taxon>
        <taxon>Weeksellaceae</taxon>
        <taxon>Chryseobacterium group</taxon>
        <taxon>Chryseobacterium</taxon>
    </lineage>
</organism>
<proteinExistence type="predicted"/>